<dbReference type="InterPro" id="IPR050951">
    <property type="entry name" value="Retrovirus_Pol_polyprotein"/>
</dbReference>
<dbReference type="InterPro" id="IPR041588">
    <property type="entry name" value="Integrase_H2C2"/>
</dbReference>
<dbReference type="Gene3D" id="4.10.60.10">
    <property type="entry name" value="Zinc finger, CCHC-type"/>
    <property type="match status" value="1"/>
</dbReference>
<keyword evidence="7" id="KW-0695">RNA-directed DNA polymerase</keyword>
<evidence type="ECO:0000256" key="2">
    <source>
        <dbReference type="ARBA" id="ARBA00022679"/>
    </source>
</evidence>
<dbReference type="Pfam" id="PF17921">
    <property type="entry name" value="Integrase_H2C2"/>
    <property type="match status" value="1"/>
</dbReference>
<gene>
    <name evidence="12" type="primary">LOC113213972</name>
</gene>
<evidence type="ECO:0000313" key="12">
    <source>
        <dbReference type="RefSeq" id="XP_026288983.1"/>
    </source>
</evidence>
<dbReference type="GO" id="GO:0004519">
    <property type="term" value="F:endonuclease activity"/>
    <property type="evidence" value="ECO:0007669"/>
    <property type="project" value="UniProtKB-KW"/>
</dbReference>
<dbReference type="InterPro" id="IPR043128">
    <property type="entry name" value="Rev_trsase/Diguanyl_cyclase"/>
</dbReference>
<accession>A0A6J1T6V3</accession>
<dbReference type="GO" id="GO:0015074">
    <property type="term" value="P:DNA integration"/>
    <property type="evidence" value="ECO:0007669"/>
    <property type="project" value="InterPro"/>
</dbReference>
<dbReference type="SMART" id="SM00343">
    <property type="entry name" value="ZnF_C2HC"/>
    <property type="match status" value="2"/>
</dbReference>
<dbReference type="GO" id="GO:0003964">
    <property type="term" value="F:RNA-directed DNA polymerase activity"/>
    <property type="evidence" value="ECO:0007669"/>
    <property type="project" value="UniProtKB-KW"/>
</dbReference>
<feature type="compositionally biased region" description="Pro residues" evidence="8">
    <location>
        <begin position="213"/>
        <end position="232"/>
    </location>
</feature>
<dbReference type="GeneID" id="113213972"/>
<feature type="domain" description="Integrase catalytic" evidence="10">
    <location>
        <begin position="1055"/>
        <end position="1210"/>
    </location>
</feature>
<feature type="region of interest" description="Disordered" evidence="8">
    <location>
        <begin position="179"/>
        <end position="240"/>
    </location>
</feature>
<organism evidence="11 12">
    <name type="scientific">Frankliniella occidentalis</name>
    <name type="common">Western flower thrips</name>
    <name type="synonym">Euthrips occidentalis</name>
    <dbReference type="NCBI Taxonomy" id="133901"/>
    <lineage>
        <taxon>Eukaryota</taxon>
        <taxon>Metazoa</taxon>
        <taxon>Ecdysozoa</taxon>
        <taxon>Arthropoda</taxon>
        <taxon>Hexapoda</taxon>
        <taxon>Insecta</taxon>
        <taxon>Pterygota</taxon>
        <taxon>Neoptera</taxon>
        <taxon>Paraneoptera</taxon>
        <taxon>Thysanoptera</taxon>
        <taxon>Terebrantia</taxon>
        <taxon>Thripoidea</taxon>
        <taxon>Thripidae</taxon>
        <taxon>Frankliniella</taxon>
    </lineage>
</organism>
<dbReference type="Proteomes" id="UP000504606">
    <property type="component" value="Unplaced"/>
</dbReference>
<evidence type="ECO:0000256" key="8">
    <source>
        <dbReference type="SAM" id="MobiDB-lite"/>
    </source>
</evidence>
<dbReference type="PANTHER" id="PTHR37984">
    <property type="entry name" value="PROTEIN CBG26694"/>
    <property type="match status" value="1"/>
</dbReference>
<protein>
    <recommendedName>
        <fullName evidence="1">RNA-directed DNA polymerase</fullName>
        <ecNumber evidence="1">2.7.7.49</ecNumber>
    </recommendedName>
</protein>
<dbReference type="SUPFAM" id="SSF56672">
    <property type="entry name" value="DNA/RNA polymerases"/>
    <property type="match status" value="1"/>
</dbReference>
<evidence type="ECO:0000256" key="3">
    <source>
        <dbReference type="ARBA" id="ARBA00022695"/>
    </source>
</evidence>
<dbReference type="GO" id="GO:0003676">
    <property type="term" value="F:nucleic acid binding"/>
    <property type="evidence" value="ECO:0007669"/>
    <property type="project" value="InterPro"/>
</dbReference>
<feature type="compositionally biased region" description="Polar residues" evidence="8">
    <location>
        <begin position="1376"/>
        <end position="1394"/>
    </location>
</feature>
<keyword evidence="5" id="KW-0255">Endonuclease</keyword>
<dbReference type="Pfam" id="PF00078">
    <property type="entry name" value="RVT_1"/>
    <property type="match status" value="1"/>
</dbReference>
<feature type="region of interest" description="Disordered" evidence="8">
    <location>
        <begin position="1319"/>
        <end position="1338"/>
    </location>
</feature>
<feature type="region of interest" description="Disordered" evidence="8">
    <location>
        <begin position="1347"/>
        <end position="1423"/>
    </location>
</feature>
<dbReference type="SUPFAM" id="SSF50630">
    <property type="entry name" value="Acid proteases"/>
    <property type="match status" value="1"/>
</dbReference>
<dbReference type="KEGG" id="foc:113213972"/>
<dbReference type="PROSITE" id="PS50878">
    <property type="entry name" value="RT_POL"/>
    <property type="match status" value="1"/>
</dbReference>
<dbReference type="Gene3D" id="3.30.70.270">
    <property type="match status" value="2"/>
</dbReference>
<dbReference type="Gene3D" id="1.10.340.70">
    <property type="match status" value="1"/>
</dbReference>
<dbReference type="InterPro" id="IPR043502">
    <property type="entry name" value="DNA/RNA_pol_sf"/>
</dbReference>
<dbReference type="PANTHER" id="PTHR37984:SF5">
    <property type="entry name" value="PROTEIN NYNRIN-LIKE"/>
    <property type="match status" value="1"/>
</dbReference>
<dbReference type="InterPro" id="IPR001878">
    <property type="entry name" value="Znf_CCHC"/>
</dbReference>
<dbReference type="Gene3D" id="3.10.10.10">
    <property type="entry name" value="HIV Type 1 Reverse Transcriptase, subunit A, domain 1"/>
    <property type="match status" value="1"/>
</dbReference>
<dbReference type="Gene3D" id="3.30.420.10">
    <property type="entry name" value="Ribonuclease H-like superfamily/Ribonuclease H"/>
    <property type="match status" value="1"/>
</dbReference>
<dbReference type="InterPro" id="IPR036397">
    <property type="entry name" value="RNaseH_sf"/>
</dbReference>
<dbReference type="SUPFAM" id="SSF53098">
    <property type="entry name" value="Ribonuclease H-like"/>
    <property type="match status" value="1"/>
</dbReference>
<keyword evidence="6" id="KW-0378">Hydrolase</keyword>
<keyword evidence="4" id="KW-0540">Nuclease</keyword>
<dbReference type="OrthoDB" id="6745853at2759"/>
<dbReference type="CDD" id="cd01647">
    <property type="entry name" value="RT_LTR"/>
    <property type="match status" value="1"/>
</dbReference>
<keyword evidence="2" id="KW-0808">Transferase</keyword>
<evidence type="ECO:0000259" key="10">
    <source>
        <dbReference type="PROSITE" id="PS50994"/>
    </source>
</evidence>
<feature type="compositionally biased region" description="Basic residues" evidence="8">
    <location>
        <begin position="183"/>
        <end position="192"/>
    </location>
</feature>
<keyword evidence="11" id="KW-1185">Reference proteome</keyword>
<feature type="compositionally biased region" description="Polar residues" evidence="8">
    <location>
        <begin position="1348"/>
        <end position="1362"/>
    </location>
</feature>
<dbReference type="CDD" id="cd09274">
    <property type="entry name" value="RNase_HI_RT_Ty3"/>
    <property type="match status" value="1"/>
</dbReference>
<dbReference type="Gene3D" id="3.10.20.370">
    <property type="match status" value="1"/>
</dbReference>
<dbReference type="PROSITE" id="PS50994">
    <property type="entry name" value="INTEGRASE"/>
    <property type="match status" value="1"/>
</dbReference>
<evidence type="ECO:0000256" key="4">
    <source>
        <dbReference type="ARBA" id="ARBA00022722"/>
    </source>
</evidence>
<dbReference type="InterPro" id="IPR001584">
    <property type="entry name" value="Integrase_cat-core"/>
</dbReference>
<proteinExistence type="predicted"/>
<evidence type="ECO:0000256" key="1">
    <source>
        <dbReference type="ARBA" id="ARBA00012493"/>
    </source>
</evidence>
<dbReference type="GO" id="GO:0008270">
    <property type="term" value="F:zinc ion binding"/>
    <property type="evidence" value="ECO:0007669"/>
    <property type="project" value="InterPro"/>
</dbReference>
<dbReference type="RefSeq" id="XP_026288983.1">
    <property type="nucleotide sequence ID" value="XM_026433198.2"/>
</dbReference>
<name>A0A6J1T6V3_FRAOC</name>
<dbReference type="GO" id="GO:0042575">
    <property type="term" value="C:DNA polymerase complex"/>
    <property type="evidence" value="ECO:0007669"/>
    <property type="project" value="UniProtKB-ARBA"/>
</dbReference>
<dbReference type="InterPro" id="IPR000477">
    <property type="entry name" value="RT_dom"/>
</dbReference>
<dbReference type="GO" id="GO:0016787">
    <property type="term" value="F:hydrolase activity"/>
    <property type="evidence" value="ECO:0007669"/>
    <property type="project" value="UniProtKB-KW"/>
</dbReference>
<evidence type="ECO:0000256" key="5">
    <source>
        <dbReference type="ARBA" id="ARBA00022759"/>
    </source>
</evidence>
<dbReference type="EC" id="2.7.7.49" evidence="1"/>
<evidence type="ECO:0000313" key="11">
    <source>
        <dbReference type="Proteomes" id="UP000504606"/>
    </source>
</evidence>
<feature type="domain" description="Reverse transcriptase" evidence="9">
    <location>
        <begin position="509"/>
        <end position="691"/>
    </location>
</feature>
<sequence length="1423" mass="161239">MADNPRLWIFDEKKEDIDAYIERWEARFRRKELTSDSKKIDWFIEDCGQAMHNALRTLSRPLQVKDLRWDQITATLVQHWGPRRNKHLERRKFRARVRQAGESFNDFALALRDLSQFCDFQDLNESLIEAFLNGLGDQEVLKHLVSQDFETFNEYVAESYNRQASMRVVDTNNTTVNAVASTSKKKSGKKNKSGTGNTANNVTFHTAGKQTPKPSPQPNQKPQPTQKPPATPKPSAATPGKQPDNVCFGCGQLHFRSNCPYKNATCFGCHQVGHVKSVCGKFRNNTNLVSGNFQTPPLKDMPNDGFGFGDNFGGLCHISVANLSPPIPEAGKKVFVDVQVNHQPITAQLDCGAIVTICGEPLYQARWADSPLRNPLLDLQGPPANNIDVKGVIDVTVKCAEGDLTLPLYVAKGHFPFLLGNNWIPFLELDYNKLLKKSKHPEICALQRTELEELAQQFPYCFGKVAGPIEGYEARVRLKDNAIPKFIPHREPPIPLRQPTEKELKRMEEAQFLRPVLYSKWASPTVIVPKKNGQEVRICGDYSATVNPQVETAYYPIPKIDHLSMVSGKYFTKLDMKDAYCHVKIAEEDQEILTLSTHVGLKAVMRLLFGLSFAPAEFMSIISQILGELLNEYYDQMFLYLDDLLLAAKTKEALQDLMKKVLTLLNKHKVQINVAKCVFIEEQVDFLGLRLSARGLQPDPMKVQKIHQSQIPKDRDQLLCFLGMVNFYNKFIKNMSTTAAPLYALRDTTFKWGDAQHKAAMSLINSLNSEVLVPYSLHQTLRLTCDASPIGAGAVLAHVSDTGEERPIAYASKSFTTAEQGYSQIEREAAAVIFAFKKFQHYLYGRHFELVTDNTGLMSLLNPKHQRTAVAVGRIQRWYLLISSYNFTLKHKRSQEIPHADCLSRIPGEENTPIENEDNTIYFVDYLPITASEIREQTTKDPVLSRVVSYVQFGWPDTPVDPVFEAYKRKGIELTLEVGCLLWGSRVVIPTVLREQVKYLLHSEHLGESKIKMLARSHVYWPDIDKDIEDFVKKCSVCRVLDVQKKPMPVIPWTWSTAPWKRIFVDFAKKDGVTFMITVDHHSKYPFVEIMQSTTATAVIGYLKILFAQFGFPCELVADNGPPFDAAAFKEFLKNHHTTLKHSPVGHPQSNGEAEKMVQTFKKTLLKQLLDPETAHRTLQDQVSSFLYSYRNTPHVLTKCPPSELFLKRQMRTHFTVLNPLTNLNEKVQNRLNDTAQKRGGKFKEFNAGDTVWVRVMIDNNKFIYKPAVIQRRVSSDSYDIMLNGRVRHTSAEHMYYRDPNADPIDLLDLPRLTQEPEQIEIPVPVPVQKKTANDSPASIPRVEKILQSPQQTPIPVANSTPKGIEQELSIPKSPSMGQPPQTPARASTPSQPSGRRLFNTPPSPTHRPKRNAGRPRYLQDYV</sequence>
<dbReference type="InterPro" id="IPR041373">
    <property type="entry name" value="RT_RNaseH"/>
</dbReference>
<dbReference type="FunFam" id="3.10.20.370:FF:000001">
    <property type="entry name" value="Retrovirus-related Pol polyprotein from transposon 17.6-like protein"/>
    <property type="match status" value="1"/>
</dbReference>
<keyword evidence="3" id="KW-0548">Nucleotidyltransferase</keyword>
<dbReference type="FunFam" id="3.30.420.10:FF:000063">
    <property type="entry name" value="Retrovirus-related Pol polyprotein from transposon 297-like Protein"/>
    <property type="match status" value="1"/>
</dbReference>
<feature type="compositionally biased region" description="Low complexity" evidence="8">
    <location>
        <begin position="1319"/>
        <end position="1329"/>
    </location>
</feature>
<reference evidence="12" key="1">
    <citation type="submission" date="2025-08" db="UniProtKB">
        <authorList>
            <consortium name="RefSeq"/>
        </authorList>
    </citation>
    <scope>IDENTIFICATION</scope>
    <source>
        <tissue evidence="12">Whole organism</tissue>
    </source>
</reference>
<dbReference type="InterPro" id="IPR021109">
    <property type="entry name" value="Peptidase_aspartic_dom_sf"/>
</dbReference>
<dbReference type="Pfam" id="PF17917">
    <property type="entry name" value="RT_RNaseH"/>
    <property type="match status" value="1"/>
</dbReference>
<dbReference type="InterPro" id="IPR012337">
    <property type="entry name" value="RNaseH-like_sf"/>
</dbReference>
<evidence type="ECO:0000256" key="7">
    <source>
        <dbReference type="ARBA" id="ARBA00022918"/>
    </source>
</evidence>
<evidence type="ECO:0000259" key="9">
    <source>
        <dbReference type="PROSITE" id="PS50878"/>
    </source>
</evidence>
<evidence type="ECO:0000256" key="6">
    <source>
        <dbReference type="ARBA" id="ARBA00022801"/>
    </source>
</evidence>
<dbReference type="Gene3D" id="2.40.70.10">
    <property type="entry name" value="Acid Proteases"/>
    <property type="match status" value="1"/>
</dbReference>